<dbReference type="AlphaFoldDB" id="A0A233RTR2"/>
<dbReference type="RefSeq" id="WP_094222692.1">
    <property type="nucleotide sequence ID" value="NZ_MCGQ01000089.1"/>
</dbReference>
<protein>
    <submittedName>
        <fullName evidence="1">Uncharacterized protein</fullName>
    </submittedName>
</protein>
<sequence>MDKTALARADVENFLNRMSFLDANGRMTTNTRITYVRRACNVLKQGRAMGLTRPDGPMAGLPDDFVITRLDVPKAPEPSEEVLTCRPR</sequence>
<accession>A0A233RTR2</accession>
<keyword evidence="2" id="KW-1185">Reference proteome</keyword>
<evidence type="ECO:0000313" key="1">
    <source>
        <dbReference type="EMBL" id="OXY86777.1"/>
    </source>
</evidence>
<name>A0A233RTR2_STRDA</name>
<reference evidence="1 2" key="1">
    <citation type="submission" date="2016-07" db="EMBL/GenBank/DDBJ databases">
        <title>Draft genome of Streptomyces diastatochromogenes.</title>
        <authorList>
            <person name="Podduturi R."/>
            <person name="Lukassen M.B."/>
            <person name="Clausen N."/>
            <person name="Nielsen J.L."/>
            <person name="Jorgensen N.O."/>
        </authorList>
    </citation>
    <scope>NUCLEOTIDE SEQUENCE [LARGE SCALE GENOMIC DNA]</scope>
    <source>
        <strain evidence="1 2">DSM 40608</strain>
    </source>
</reference>
<dbReference type="EMBL" id="MCGQ01000089">
    <property type="protein sequence ID" value="OXY86777.1"/>
    <property type="molecule type" value="Genomic_DNA"/>
</dbReference>
<organism evidence="1 2">
    <name type="scientific">Streptomyces diastatochromogenes</name>
    <dbReference type="NCBI Taxonomy" id="42236"/>
    <lineage>
        <taxon>Bacteria</taxon>
        <taxon>Bacillati</taxon>
        <taxon>Actinomycetota</taxon>
        <taxon>Actinomycetes</taxon>
        <taxon>Kitasatosporales</taxon>
        <taxon>Streptomycetaceae</taxon>
        <taxon>Streptomyces</taxon>
    </lineage>
</organism>
<gene>
    <name evidence="1" type="ORF">BEK98_44440</name>
</gene>
<proteinExistence type="predicted"/>
<dbReference type="Proteomes" id="UP000215483">
    <property type="component" value="Unassembled WGS sequence"/>
</dbReference>
<evidence type="ECO:0000313" key="2">
    <source>
        <dbReference type="Proteomes" id="UP000215483"/>
    </source>
</evidence>
<comment type="caution">
    <text evidence="1">The sequence shown here is derived from an EMBL/GenBank/DDBJ whole genome shotgun (WGS) entry which is preliminary data.</text>
</comment>